<dbReference type="OrthoDB" id="6904272at2"/>
<feature type="chain" id="PRO_5007625292" description="TrbM protein" evidence="1">
    <location>
        <begin position="24"/>
        <end position="107"/>
    </location>
</feature>
<proteinExistence type="predicted"/>
<dbReference type="AlphaFoldDB" id="A0A158EKF8"/>
<comment type="caution">
    <text evidence="2">The sequence shown here is derived from an EMBL/GenBank/DDBJ whole genome shotgun (WGS) entry which is preliminary data.</text>
</comment>
<evidence type="ECO:0008006" key="4">
    <source>
        <dbReference type="Google" id="ProtNLM"/>
    </source>
</evidence>
<reference evidence="2" key="1">
    <citation type="submission" date="2016-01" db="EMBL/GenBank/DDBJ databases">
        <authorList>
            <person name="Peeters C."/>
        </authorList>
    </citation>
    <scope>NUCLEOTIDE SEQUENCE</scope>
    <source>
        <strain evidence="2">LMG 29321</strain>
    </source>
</reference>
<protein>
    <recommendedName>
        <fullName evidence="4">TrbM protein</fullName>
    </recommendedName>
</protein>
<dbReference type="InterPro" id="IPR009989">
    <property type="entry name" value="TrbM"/>
</dbReference>
<keyword evidence="1" id="KW-0732">Signal</keyword>
<evidence type="ECO:0000256" key="1">
    <source>
        <dbReference type="SAM" id="SignalP"/>
    </source>
</evidence>
<feature type="signal peptide" evidence="1">
    <location>
        <begin position="1"/>
        <end position="23"/>
    </location>
</feature>
<organism evidence="2 3">
    <name type="scientific">Caballeronia calidae</name>
    <dbReference type="NCBI Taxonomy" id="1777139"/>
    <lineage>
        <taxon>Bacteria</taxon>
        <taxon>Pseudomonadati</taxon>
        <taxon>Pseudomonadota</taxon>
        <taxon>Betaproteobacteria</taxon>
        <taxon>Burkholderiales</taxon>
        <taxon>Burkholderiaceae</taxon>
        <taxon>Caballeronia</taxon>
    </lineage>
</organism>
<accession>A0A158EKF8</accession>
<evidence type="ECO:0000313" key="2">
    <source>
        <dbReference type="EMBL" id="SAL07210.1"/>
    </source>
</evidence>
<evidence type="ECO:0000313" key="3">
    <source>
        <dbReference type="Proteomes" id="UP000071859"/>
    </source>
</evidence>
<dbReference type="Proteomes" id="UP000071859">
    <property type="component" value="Unassembled WGS sequence"/>
</dbReference>
<dbReference type="EMBL" id="FCOX02000183">
    <property type="protein sequence ID" value="SAL07210.1"/>
    <property type="molecule type" value="Genomic_DNA"/>
</dbReference>
<name>A0A158EKF8_9BURK</name>
<sequence length="107" mass="10744">MNGYLVVNVAAIVALSTSSVAFAKDPCRSLICMAGKVQGGVAGNGSSDGGCSQGISDFLSIIKTHNGHMDLTATSKARRDYLNSCPGAAADASSVDSVISKFGSATL</sequence>
<keyword evidence="3" id="KW-1185">Reference proteome</keyword>
<dbReference type="Pfam" id="PF07424">
    <property type="entry name" value="TrbM"/>
    <property type="match status" value="1"/>
</dbReference>
<gene>
    <name evidence="2" type="ORF">AWB78_08475</name>
</gene>
<dbReference type="RefSeq" id="WP_157697869.1">
    <property type="nucleotide sequence ID" value="NZ_FCOX02000183.1"/>
</dbReference>